<comment type="caution">
    <text evidence="5">The sequence shown here is derived from an EMBL/GenBank/DDBJ whole genome shotgun (WGS) entry which is preliminary data.</text>
</comment>
<dbReference type="PANTHER" id="PTHR43280:SF30">
    <property type="entry name" value="MMSAB OPERON REGULATORY PROTEIN"/>
    <property type="match status" value="1"/>
</dbReference>
<dbReference type="SUPFAM" id="SSF51215">
    <property type="entry name" value="Regulatory protein AraC"/>
    <property type="match status" value="1"/>
</dbReference>
<evidence type="ECO:0000256" key="2">
    <source>
        <dbReference type="ARBA" id="ARBA00023125"/>
    </source>
</evidence>
<dbReference type="EMBL" id="JAEHFY010000007">
    <property type="protein sequence ID" value="MBK0382606.1"/>
    <property type="molecule type" value="Genomic_DNA"/>
</dbReference>
<dbReference type="RefSeq" id="WP_200585382.1">
    <property type="nucleotide sequence ID" value="NZ_JAEHFY010000007.1"/>
</dbReference>
<evidence type="ECO:0000256" key="1">
    <source>
        <dbReference type="ARBA" id="ARBA00023015"/>
    </source>
</evidence>
<name>A0ABS1BI90_9SPHI</name>
<dbReference type="PROSITE" id="PS00041">
    <property type="entry name" value="HTH_ARAC_FAMILY_1"/>
    <property type="match status" value="1"/>
</dbReference>
<feature type="domain" description="HTH araC/xylS-type" evidence="4">
    <location>
        <begin position="193"/>
        <end position="291"/>
    </location>
</feature>
<dbReference type="InterPro" id="IPR037923">
    <property type="entry name" value="HTH-like"/>
</dbReference>
<keyword evidence="3" id="KW-0804">Transcription</keyword>
<dbReference type="CDD" id="cd06986">
    <property type="entry name" value="cupin_MmsR-like_N"/>
    <property type="match status" value="1"/>
</dbReference>
<dbReference type="Proteomes" id="UP000660024">
    <property type="component" value="Unassembled WGS sequence"/>
</dbReference>
<reference evidence="5 6" key="1">
    <citation type="submission" date="2020-12" db="EMBL/GenBank/DDBJ databases">
        <title>Bacterial novel species Pedobacter sp. SD-b isolated from soil.</title>
        <authorList>
            <person name="Jung H.-Y."/>
        </authorList>
    </citation>
    <scope>NUCLEOTIDE SEQUENCE [LARGE SCALE GENOMIC DNA]</scope>
    <source>
        <strain evidence="5 6">SD-b</strain>
    </source>
</reference>
<evidence type="ECO:0000256" key="3">
    <source>
        <dbReference type="ARBA" id="ARBA00023163"/>
    </source>
</evidence>
<dbReference type="Gene3D" id="2.60.120.280">
    <property type="entry name" value="Regulatory protein AraC"/>
    <property type="match status" value="1"/>
</dbReference>
<dbReference type="InterPro" id="IPR018062">
    <property type="entry name" value="HTH_AraC-typ_CS"/>
</dbReference>
<dbReference type="SUPFAM" id="SSF46689">
    <property type="entry name" value="Homeodomain-like"/>
    <property type="match status" value="2"/>
</dbReference>
<gene>
    <name evidence="5" type="ORF">I5M32_06485</name>
</gene>
<dbReference type="InterPro" id="IPR009057">
    <property type="entry name" value="Homeodomain-like_sf"/>
</dbReference>
<evidence type="ECO:0000313" key="6">
    <source>
        <dbReference type="Proteomes" id="UP000660024"/>
    </source>
</evidence>
<keyword evidence="1" id="KW-0805">Transcription regulation</keyword>
<sequence length="293" mass="34044">MAKKKQGFAGQRIIDLSRDDIKEYLSKHPSSKNGYFTKTGFFPDAKFQFIEDFKGREDYILIYCIKGYGVANINYKTYHISPGDFFLIPSENAFSYYADDVKPWSIFWFFFKGDALEEIADLYIKLNHTHKGYLPYNEERIKLFNRIYQYLEQGYGRTNLTFMNMCLLNLVSSLVLVTDTKKKKEDKTQGIINSSIQLMKENCEKSLSLLEIAESVSMSSSHFSLVFKKATGISPINYFNIIKIQKACDYLRFTDLLVKEVAFKVGITDIHYFTRLFSKVMGITPFKFKNAKT</sequence>
<protein>
    <submittedName>
        <fullName evidence="5">AraC family transcriptional regulator</fullName>
    </submittedName>
</protein>
<accession>A0ABS1BI90</accession>
<organism evidence="5 6">
    <name type="scientific">Pedobacter segetis</name>
    <dbReference type="NCBI Taxonomy" id="2793069"/>
    <lineage>
        <taxon>Bacteria</taxon>
        <taxon>Pseudomonadati</taxon>
        <taxon>Bacteroidota</taxon>
        <taxon>Sphingobacteriia</taxon>
        <taxon>Sphingobacteriales</taxon>
        <taxon>Sphingobacteriaceae</taxon>
        <taxon>Pedobacter</taxon>
    </lineage>
</organism>
<evidence type="ECO:0000313" key="5">
    <source>
        <dbReference type="EMBL" id="MBK0382606.1"/>
    </source>
</evidence>
<keyword evidence="2" id="KW-0238">DNA-binding</keyword>
<evidence type="ECO:0000259" key="4">
    <source>
        <dbReference type="PROSITE" id="PS01124"/>
    </source>
</evidence>
<dbReference type="Gene3D" id="1.10.10.60">
    <property type="entry name" value="Homeodomain-like"/>
    <property type="match status" value="2"/>
</dbReference>
<proteinExistence type="predicted"/>
<dbReference type="InterPro" id="IPR003313">
    <property type="entry name" value="AraC-bd"/>
</dbReference>
<dbReference type="InterPro" id="IPR018060">
    <property type="entry name" value="HTH_AraC"/>
</dbReference>
<keyword evidence="6" id="KW-1185">Reference proteome</keyword>
<dbReference type="PROSITE" id="PS01124">
    <property type="entry name" value="HTH_ARAC_FAMILY_2"/>
    <property type="match status" value="1"/>
</dbReference>
<dbReference type="PANTHER" id="PTHR43280">
    <property type="entry name" value="ARAC-FAMILY TRANSCRIPTIONAL REGULATOR"/>
    <property type="match status" value="1"/>
</dbReference>
<dbReference type="SMART" id="SM00342">
    <property type="entry name" value="HTH_ARAC"/>
    <property type="match status" value="1"/>
</dbReference>
<dbReference type="Pfam" id="PF02311">
    <property type="entry name" value="AraC_binding"/>
    <property type="match status" value="1"/>
</dbReference>
<dbReference type="Pfam" id="PF12833">
    <property type="entry name" value="HTH_18"/>
    <property type="match status" value="1"/>
</dbReference>